<dbReference type="CDD" id="cd06257">
    <property type="entry name" value="DnaJ"/>
    <property type="match status" value="1"/>
</dbReference>
<dbReference type="InParanoid" id="E1Z9D0"/>
<name>E1Z9D0_CHLVA</name>
<evidence type="ECO:0000313" key="3">
    <source>
        <dbReference type="EMBL" id="EFN57757.1"/>
    </source>
</evidence>
<feature type="domain" description="J" evidence="2">
    <location>
        <begin position="1"/>
        <end position="64"/>
    </location>
</feature>
<evidence type="ECO:0000313" key="4">
    <source>
        <dbReference type="Proteomes" id="UP000008141"/>
    </source>
</evidence>
<dbReference type="KEGG" id="cvr:CHLNCDRAFT_15756"/>
<dbReference type="InterPro" id="IPR001623">
    <property type="entry name" value="DnaJ_domain"/>
</dbReference>
<dbReference type="SUPFAM" id="SSF46565">
    <property type="entry name" value="Chaperone J-domain"/>
    <property type="match status" value="1"/>
</dbReference>
<keyword evidence="1" id="KW-0143">Chaperone</keyword>
<keyword evidence="4" id="KW-1185">Reference proteome</keyword>
<dbReference type="Proteomes" id="UP000008141">
    <property type="component" value="Unassembled WGS sequence"/>
</dbReference>
<evidence type="ECO:0000259" key="2">
    <source>
        <dbReference type="PROSITE" id="PS50076"/>
    </source>
</evidence>
<dbReference type="PANTHER" id="PTHR43096:SF52">
    <property type="entry name" value="DNAJ HOMOLOG 1, MITOCHONDRIAL-RELATED"/>
    <property type="match status" value="1"/>
</dbReference>
<dbReference type="GO" id="GO:0042026">
    <property type="term" value="P:protein refolding"/>
    <property type="evidence" value="ECO:0007669"/>
    <property type="project" value="TreeGrafter"/>
</dbReference>
<gene>
    <name evidence="3" type="ORF">CHLNCDRAFT_15756</name>
</gene>
<dbReference type="InterPro" id="IPR018253">
    <property type="entry name" value="DnaJ_domain_CS"/>
</dbReference>
<dbReference type="eggNOG" id="KOG0714">
    <property type="taxonomic scope" value="Eukaryota"/>
</dbReference>
<reference evidence="3 4" key="1">
    <citation type="journal article" date="2010" name="Plant Cell">
        <title>The Chlorella variabilis NC64A genome reveals adaptation to photosymbiosis, coevolution with viruses, and cryptic sex.</title>
        <authorList>
            <person name="Blanc G."/>
            <person name="Duncan G."/>
            <person name="Agarkova I."/>
            <person name="Borodovsky M."/>
            <person name="Gurnon J."/>
            <person name="Kuo A."/>
            <person name="Lindquist E."/>
            <person name="Lucas S."/>
            <person name="Pangilinan J."/>
            <person name="Polle J."/>
            <person name="Salamov A."/>
            <person name="Terry A."/>
            <person name="Yamada T."/>
            <person name="Dunigan D.D."/>
            <person name="Grigoriev I.V."/>
            <person name="Claverie J.M."/>
            <person name="Van Etten J.L."/>
        </authorList>
    </citation>
    <scope>NUCLEOTIDE SEQUENCE [LARGE SCALE GENOMIC DNA]</scope>
    <source>
        <strain evidence="3 4">NC64A</strain>
    </source>
</reference>
<dbReference type="SMART" id="SM00271">
    <property type="entry name" value="DnaJ"/>
    <property type="match status" value="1"/>
</dbReference>
<dbReference type="PANTHER" id="PTHR43096">
    <property type="entry name" value="DNAJ HOMOLOG 1, MITOCHONDRIAL-RELATED"/>
    <property type="match status" value="1"/>
</dbReference>
<protein>
    <recommendedName>
        <fullName evidence="2">J domain-containing protein</fullName>
    </recommendedName>
</protein>
<dbReference type="GeneID" id="17356800"/>
<proteinExistence type="predicted"/>
<dbReference type="AlphaFoldDB" id="E1Z9D0"/>
<dbReference type="PROSITE" id="PS50076">
    <property type="entry name" value="DNAJ_2"/>
    <property type="match status" value="1"/>
</dbReference>
<sequence length="69" mass="7547">YYQLLEVGPSASKAEIKASYRQLALRLHPDVNSAPDAAQRFAEVAGAYDVLSDPASRTLYDRFGAEGMK</sequence>
<organism evidence="4">
    <name type="scientific">Chlorella variabilis</name>
    <name type="common">Green alga</name>
    <dbReference type="NCBI Taxonomy" id="554065"/>
    <lineage>
        <taxon>Eukaryota</taxon>
        <taxon>Viridiplantae</taxon>
        <taxon>Chlorophyta</taxon>
        <taxon>core chlorophytes</taxon>
        <taxon>Trebouxiophyceae</taxon>
        <taxon>Chlorellales</taxon>
        <taxon>Chlorellaceae</taxon>
        <taxon>Chlorella clade</taxon>
        <taxon>Chlorella</taxon>
    </lineage>
</organism>
<dbReference type="OrthoDB" id="442087at2759"/>
<dbReference type="Pfam" id="PF00226">
    <property type="entry name" value="DnaJ"/>
    <property type="match status" value="1"/>
</dbReference>
<evidence type="ECO:0000256" key="1">
    <source>
        <dbReference type="ARBA" id="ARBA00023186"/>
    </source>
</evidence>
<dbReference type="PRINTS" id="PR00625">
    <property type="entry name" value="JDOMAIN"/>
</dbReference>
<dbReference type="OMA" id="FHISYHI"/>
<feature type="non-terminal residue" evidence="3">
    <location>
        <position position="1"/>
    </location>
</feature>
<dbReference type="GO" id="GO:0005737">
    <property type="term" value="C:cytoplasm"/>
    <property type="evidence" value="ECO:0007669"/>
    <property type="project" value="TreeGrafter"/>
</dbReference>
<accession>E1Z9D0</accession>
<dbReference type="Gene3D" id="1.10.287.110">
    <property type="entry name" value="DnaJ domain"/>
    <property type="match status" value="1"/>
</dbReference>
<feature type="non-terminal residue" evidence="3">
    <location>
        <position position="69"/>
    </location>
</feature>
<dbReference type="STRING" id="554065.E1Z9D0"/>
<dbReference type="PROSITE" id="PS00636">
    <property type="entry name" value="DNAJ_1"/>
    <property type="match status" value="1"/>
</dbReference>
<dbReference type="RefSeq" id="XP_005849859.1">
    <property type="nucleotide sequence ID" value="XM_005849797.1"/>
</dbReference>
<dbReference type="InterPro" id="IPR036869">
    <property type="entry name" value="J_dom_sf"/>
</dbReference>
<dbReference type="EMBL" id="GL433839">
    <property type="protein sequence ID" value="EFN57757.1"/>
    <property type="molecule type" value="Genomic_DNA"/>
</dbReference>
<dbReference type="GO" id="GO:0051082">
    <property type="term" value="F:unfolded protein binding"/>
    <property type="evidence" value="ECO:0007669"/>
    <property type="project" value="TreeGrafter"/>
</dbReference>